<feature type="compositionally biased region" description="Basic and acidic residues" evidence="1">
    <location>
        <begin position="52"/>
        <end position="76"/>
    </location>
</feature>
<evidence type="ECO:0000313" key="3">
    <source>
        <dbReference type="Proteomes" id="UP000602050"/>
    </source>
</evidence>
<evidence type="ECO:0000256" key="1">
    <source>
        <dbReference type="SAM" id="MobiDB-lite"/>
    </source>
</evidence>
<keyword evidence="3" id="KW-1185">Reference proteome</keyword>
<protein>
    <submittedName>
        <fullName evidence="2">Uncharacterized protein</fullName>
    </submittedName>
</protein>
<dbReference type="AlphaFoldDB" id="A0A8J2TN89"/>
<dbReference type="RefSeq" id="WP_188392115.1">
    <property type="nucleotide sequence ID" value="NZ_BMEV01000031.1"/>
</dbReference>
<gene>
    <name evidence="2" type="ORF">GCM10010978_18460</name>
</gene>
<feature type="compositionally biased region" description="Basic and acidic residues" evidence="1">
    <location>
        <begin position="23"/>
        <end position="41"/>
    </location>
</feature>
<feature type="region of interest" description="Disordered" evidence="1">
    <location>
        <begin position="23"/>
        <end position="76"/>
    </location>
</feature>
<reference evidence="2" key="1">
    <citation type="journal article" date="2014" name="Int. J. Syst. Evol. Microbiol.">
        <title>Complete genome sequence of Corynebacterium casei LMG S-19264T (=DSM 44701T), isolated from a smear-ripened cheese.</title>
        <authorList>
            <consortium name="US DOE Joint Genome Institute (JGI-PGF)"/>
            <person name="Walter F."/>
            <person name="Albersmeier A."/>
            <person name="Kalinowski J."/>
            <person name="Ruckert C."/>
        </authorList>
    </citation>
    <scope>NUCLEOTIDE SEQUENCE</scope>
    <source>
        <strain evidence="2">CGMCC 1.12360</strain>
    </source>
</reference>
<evidence type="ECO:0000313" key="2">
    <source>
        <dbReference type="EMBL" id="GFZ77216.1"/>
    </source>
</evidence>
<comment type="caution">
    <text evidence="2">The sequence shown here is derived from an EMBL/GenBank/DDBJ whole genome shotgun (WGS) entry which is preliminary data.</text>
</comment>
<sequence length="76" mass="9406">MSNNKELHVKNLLIKADNVVIERKPRDPFGRDEKRDRRDPWGDWFMPPRRSNVRDEENREEKNEKDRRERKGFSWV</sequence>
<dbReference type="EMBL" id="BMEV01000031">
    <property type="protein sequence ID" value="GFZ77216.1"/>
    <property type="molecule type" value="Genomic_DNA"/>
</dbReference>
<proteinExistence type="predicted"/>
<reference evidence="2" key="2">
    <citation type="submission" date="2020-09" db="EMBL/GenBank/DDBJ databases">
        <authorList>
            <person name="Sun Q."/>
            <person name="Zhou Y."/>
        </authorList>
    </citation>
    <scope>NUCLEOTIDE SEQUENCE</scope>
    <source>
        <strain evidence="2">CGMCC 1.12360</strain>
    </source>
</reference>
<accession>A0A8J2TN89</accession>
<dbReference type="Proteomes" id="UP000602050">
    <property type="component" value="Unassembled WGS sequence"/>
</dbReference>
<name>A0A8J2TN89_9BACI</name>
<organism evidence="2 3">
    <name type="scientific">Compostibacillus humi</name>
    <dbReference type="NCBI Taxonomy" id="1245525"/>
    <lineage>
        <taxon>Bacteria</taxon>
        <taxon>Bacillati</taxon>
        <taxon>Bacillota</taxon>
        <taxon>Bacilli</taxon>
        <taxon>Bacillales</taxon>
        <taxon>Bacillaceae</taxon>
        <taxon>Compostibacillus</taxon>
    </lineage>
</organism>